<reference evidence="2" key="1">
    <citation type="submission" date="2020-01" db="EMBL/GenBank/DDBJ databases">
        <authorList>
            <consortium name="DOE Joint Genome Institute"/>
            <person name="Haridas S."/>
            <person name="Albert R."/>
            <person name="Binder M."/>
            <person name="Bloem J."/>
            <person name="Labutti K."/>
            <person name="Salamov A."/>
            <person name="Andreopoulos B."/>
            <person name="Baker S.E."/>
            <person name="Barry K."/>
            <person name="Bills G."/>
            <person name="Bluhm B.H."/>
            <person name="Cannon C."/>
            <person name="Castanera R."/>
            <person name="Culley D.E."/>
            <person name="Daum C."/>
            <person name="Ezra D."/>
            <person name="Gonzalez J.B."/>
            <person name="Henrissat B."/>
            <person name="Kuo A."/>
            <person name="Liang C."/>
            <person name="Lipzen A."/>
            <person name="Lutzoni F."/>
            <person name="Magnuson J."/>
            <person name="Mondo S."/>
            <person name="Nolan M."/>
            <person name="Ohm R."/>
            <person name="Pangilinan J."/>
            <person name="Park H.-J."/>
            <person name="Ramirez L."/>
            <person name="Alfaro M."/>
            <person name="Sun H."/>
            <person name="Tritt A."/>
            <person name="Yoshinaga Y."/>
            <person name="Zwiers L.-H."/>
            <person name="Turgeon B.G."/>
            <person name="Goodwin S.B."/>
            <person name="Spatafora J.W."/>
            <person name="Crous P.W."/>
            <person name="Grigoriev I.V."/>
        </authorList>
    </citation>
    <scope>NUCLEOTIDE SEQUENCE</scope>
    <source>
        <strain evidence="2">IPT5</strain>
    </source>
</reference>
<organism evidence="2 3">
    <name type="scientific">Plenodomus tracheiphilus IPT5</name>
    <dbReference type="NCBI Taxonomy" id="1408161"/>
    <lineage>
        <taxon>Eukaryota</taxon>
        <taxon>Fungi</taxon>
        <taxon>Dikarya</taxon>
        <taxon>Ascomycota</taxon>
        <taxon>Pezizomycotina</taxon>
        <taxon>Dothideomycetes</taxon>
        <taxon>Pleosporomycetidae</taxon>
        <taxon>Pleosporales</taxon>
        <taxon>Pleosporineae</taxon>
        <taxon>Leptosphaeriaceae</taxon>
        <taxon>Plenodomus</taxon>
    </lineage>
</organism>
<sequence length="326" mass="36896">MCDSTFTFGQRGSHFFQCPSKLEHTQLPHKLNKLLNSPHMKKIHHVALGCEDSFLLTWRDTNNEDRIDFAGLPTDLVAFLHARKTQGRLSRNLPEIRCVLGPYNDSWYVHDSDAYSWTNLPTKLLTALQSKITDGNWIDRPRIVTLGAGSDFVLLTDKQDAVWNLDHYNATSMALKRSSTRPGGVANIHDIFLHPYRYESFVAQSTSGMLTFDNLPTLSMPGVKAMIEPMRKDTKNIKWRPLAGTSSNTKIEAPRRPSVLQQRASIKREWSQHSQEFSAQAKGMKVSLSLSPKHPTTKHQSFNANSKEGTTSAMRRTTKPRLPRPS</sequence>
<evidence type="ECO:0000313" key="2">
    <source>
        <dbReference type="EMBL" id="KAF2846514.1"/>
    </source>
</evidence>
<accession>A0A6A7AUP8</accession>
<dbReference type="OrthoDB" id="5149635at2759"/>
<evidence type="ECO:0000313" key="3">
    <source>
        <dbReference type="Proteomes" id="UP000799423"/>
    </source>
</evidence>
<protein>
    <submittedName>
        <fullName evidence="2">Uncharacterized protein</fullName>
    </submittedName>
</protein>
<keyword evidence="3" id="KW-1185">Reference proteome</keyword>
<dbReference type="Proteomes" id="UP000799423">
    <property type="component" value="Unassembled WGS sequence"/>
</dbReference>
<feature type="compositionally biased region" description="Basic residues" evidence="1">
    <location>
        <begin position="316"/>
        <end position="326"/>
    </location>
</feature>
<proteinExistence type="predicted"/>
<feature type="region of interest" description="Disordered" evidence="1">
    <location>
        <begin position="264"/>
        <end position="326"/>
    </location>
</feature>
<gene>
    <name evidence="2" type="ORF">T440DRAFT_492619</name>
</gene>
<name>A0A6A7AUP8_9PLEO</name>
<feature type="compositionally biased region" description="Polar residues" evidence="1">
    <location>
        <begin position="298"/>
        <end position="315"/>
    </location>
</feature>
<dbReference type="EMBL" id="MU006334">
    <property type="protein sequence ID" value="KAF2846514.1"/>
    <property type="molecule type" value="Genomic_DNA"/>
</dbReference>
<evidence type="ECO:0000256" key="1">
    <source>
        <dbReference type="SAM" id="MobiDB-lite"/>
    </source>
</evidence>
<dbReference type="AlphaFoldDB" id="A0A6A7AUP8"/>